<protein>
    <recommendedName>
        <fullName evidence="2">Endonuclease/exonuclease/phosphatase domain-containing protein</fullName>
    </recommendedName>
</protein>
<keyword evidence="4" id="KW-1185">Reference proteome</keyword>
<dbReference type="Proteomes" id="UP000619260">
    <property type="component" value="Unassembled WGS sequence"/>
</dbReference>
<feature type="domain" description="Endonuclease/exonuclease/phosphatase" evidence="2">
    <location>
        <begin position="55"/>
        <end position="300"/>
    </location>
</feature>
<feature type="chain" id="PRO_5039643564" description="Endonuclease/exonuclease/phosphatase domain-containing protein" evidence="1">
    <location>
        <begin position="36"/>
        <end position="310"/>
    </location>
</feature>
<gene>
    <name evidence="3" type="ORF">Val02_88400</name>
</gene>
<feature type="signal peptide" evidence="1">
    <location>
        <begin position="1"/>
        <end position="35"/>
    </location>
</feature>
<comment type="caution">
    <text evidence="3">The sequence shown here is derived from an EMBL/GenBank/DDBJ whole genome shotgun (WGS) entry which is preliminary data.</text>
</comment>
<organism evidence="3 4">
    <name type="scientific">Virgisporangium aliadipatigenens</name>
    <dbReference type="NCBI Taxonomy" id="741659"/>
    <lineage>
        <taxon>Bacteria</taxon>
        <taxon>Bacillati</taxon>
        <taxon>Actinomycetota</taxon>
        <taxon>Actinomycetes</taxon>
        <taxon>Micromonosporales</taxon>
        <taxon>Micromonosporaceae</taxon>
        <taxon>Virgisporangium</taxon>
    </lineage>
</organism>
<dbReference type="GO" id="GO:0003824">
    <property type="term" value="F:catalytic activity"/>
    <property type="evidence" value="ECO:0007669"/>
    <property type="project" value="InterPro"/>
</dbReference>
<dbReference type="Gene3D" id="3.60.10.10">
    <property type="entry name" value="Endonuclease/exonuclease/phosphatase"/>
    <property type="match status" value="1"/>
</dbReference>
<name>A0A8J4DVL8_9ACTN</name>
<evidence type="ECO:0000313" key="3">
    <source>
        <dbReference type="EMBL" id="GIJ51954.1"/>
    </source>
</evidence>
<dbReference type="Pfam" id="PF03372">
    <property type="entry name" value="Exo_endo_phos"/>
    <property type="match status" value="1"/>
</dbReference>
<dbReference type="SUPFAM" id="SSF56219">
    <property type="entry name" value="DNase I-like"/>
    <property type="match status" value="1"/>
</dbReference>
<dbReference type="InterPro" id="IPR005135">
    <property type="entry name" value="Endo/exonuclease/phosphatase"/>
</dbReference>
<proteinExistence type="predicted"/>
<dbReference type="EMBL" id="BOPF01000058">
    <property type="protein sequence ID" value="GIJ51954.1"/>
    <property type="molecule type" value="Genomic_DNA"/>
</dbReference>
<evidence type="ECO:0000256" key="1">
    <source>
        <dbReference type="SAM" id="SignalP"/>
    </source>
</evidence>
<keyword evidence="1" id="KW-0732">Signal</keyword>
<dbReference type="AlphaFoldDB" id="A0A8J4DVL8"/>
<accession>A0A8J4DVL8</accession>
<reference evidence="3" key="1">
    <citation type="submission" date="2021-01" db="EMBL/GenBank/DDBJ databases">
        <title>Whole genome shotgun sequence of Virgisporangium aliadipatigenens NBRC 105644.</title>
        <authorList>
            <person name="Komaki H."/>
            <person name="Tamura T."/>
        </authorList>
    </citation>
    <scope>NUCLEOTIDE SEQUENCE</scope>
    <source>
        <strain evidence="3">NBRC 105644</strain>
    </source>
</reference>
<sequence>MAASRSTLCVMPRRRRGFRAAAAVLTALVTFSTLASVSSSSAAPEQGPPGSVTVLSWNLCAGNNAACHFYTHRGALTGTVRARMRASGAQAAIFQEVCRSVVGPLEEELEQHYGRGWDVRFAPIKFKRGDDPAAAPAVRCDHGRGDYGIALALPEGSTQWSVRYLPSPEGEEWRVAACATVPAWRLRVCNAHLSYDGDDPTYAFRRQQLPEYLAHVGTERVVFGGDLNLRPDSPEIAPAYGSFVECAQADRAAPRTGQGTRYMSEPPDDARTVKIDYLFTDASGGHECGSPERVVTASDHRPLWMTMRLP</sequence>
<evidence type="ECO:0000259" key="2">
    <source>
        <dbReference type="Pfam" id="PF03372"/>
    </source>
</evidence>
<dbReference type="InterPro" id="IPR036691">
    <property type="entry name" value="Endo/exonu/phosph_ase_sf"/>
</dbReference>
<evidence type="ECO:0000313" key="4">
    <source>
        <dbReference type="Proteomes" id="UP000619260"/>
    </source>
</evidence>